<evidence type="ECO:0000313" key="9">
    <source>
        <dbReference type="Proteomes" id="UP000657574"/>
    </source>
</evidence>
<organism evidence="8 9">
    <name type="scientific">Streptomyces brasiliensis</name>
    <dbReference type="NCBI Taxonomy" id="1954"/>
    <lineage>
        <taxon>Bacteria</taxon>
        <taxon>Bacillati</taxon>
        <taxon>Actinomycetota</taxon>
        <taxon>Actinomycetes</taxon>
        <taxon>Kitasatosporales</taxon>
        <taxon>Streptomycetaceae</taxon>
        <taxon>Streptomyces</taxon>
    </lineage>
</organism>
<gene>
    <name evidence="8" type="ORF">GCM10010121_072700</name>
</gene>
<dbReference type="InterPro" id="IPR005158">
    <property type="entry name" value="BTAD"/>
</dbReference>
<comment type="caution">
    <text evidence="8">The sequence shown here is derived from an EMBL/GenBank/DDBJ whole genome shotgun (WGS) entry which is preliminary data.</text>
</comment>
<dbReference type="Pfam" id="PF00486">
    <property type="entry name" value="Trans_reg_C"/>
    <property type="match status" value="1"/>
</dbReference>
<keyword evidence="9" id="KW-1185">Reference proteome</keyword>
<comment type="similarity">
    <text evidence="1">Belongs to the AfsR/DnrI/RedD regulatory family.</text>
</comment>
<evidence type="ECO:0000313" key="8">
    <source>
        <dbReference type="EMBL" id="GGJ51276.1"/>
    </source>
</evidence>
<dbReference type="Pfam" id="PF03704">
    <property type="entry name" value="BTAD"/>
    <property type="match status" value="1"/>
</dbReference>
<dbReference type="Gene3D" id="1.25.40.10">
    <property type="entry name" value="Tetratricopeptide repeat domain"/>
    <property type="match status" value="1"/>
</dbReference>
<keyword evidence="2" id="KW-0902">Two-component regulatory system</keyword>
<dbReference type="GO" id="GO:0003677">
    <property type="term" value="F:DNA binding"/>
    <property type="evidence" value="ECO:0007669"/>
    <property type="project" value="UniProtKB-UniRule"/>
</dbReference>
<dbReference type="AlphaFoldDB" id="A0A917P1C7"/>
<dbReference type="InterPro" id="IPR011990">
    <property type="entry name" value="TPR-like_helical_dom_sf"/>
</dbReference>
<dbReference type="GO" id="GO:0006355">
    <property type="term" value="P:regulation of DNA-templated transcription"/>
    <property type="evidence" value="ECO:0007669"/>
    <property type="project" value="InterPro"/>
</dbReference>
<dbReference type="InterPro" id="IPR001867">
    <property type="entry name" value="OmpR/PhoB-type_DNA-bd"/>
</dbReference>
<evidence type="ECO:0000256" key="5">
    <source>
        <dbReference type="ARBA" id="ARBA00023163"/>
    </source>
</evidence>
<name>A0A917P1C7_9ACTN</name>
<evidence type="ECO:0000256" key="2">
    <source>
        <dbReference type="ARBA" id="ARBA00023012"/>
    </source>
</evidence>
<dbReference type="PANTHER" id="PTHR35807:SF1">
    <property type="entry name" value="TRANSCRIPTIONAL REGULATOR REDD"/>
    <property type="match status" value="1"/>
</dbReference>
<feature type="DNA-binding region" description="OmpR/PhoB-type" evidence="6">
    <location>
        <begin position="1"/>
        <end position="109"/>
    </location>
</feature>
<dbReference type="SUPFAM" id="SSF48452">
    <property type="entry name" value="TPR-like"/>
    <property type="match status" value="1"/>
</dbReference>
<dbReference type="InterPro" id="IPR036388">
    <property type="entry name" value="WH-like_DNA-bd_sf"/>
</dbReference>
<dbReference type="SMART" id="SM01043">
    <property type="entry name" value="BTAD"/>
    <property type="match status" value="1"/>
</dbReference>
<keyword evidence="4 6" id="KW-0238">DNA-binding</keyword>
<dbReference type="InterPro" id="IPR016032">
    <property type="entry name" value="Sig_transdc_resp-reg_C-effctor"/>
</dbReference>
<dbReference type="InterPro" id="IPR051677">
    <property type="entry name" value="AfsR-DnrI-RedD_regulator"/>
</dbReference>
<feature type="domain" description="OmpR/PhoB-type" evidence="7">
    <location>
        <begin position="1"/>
        <end position="109"/>
    </location>
</feature>
<protein>
    <recommendedName>
        <fullName evidence="7">OmpR/PhoB-type domain-containing protein</fullName>
    </recommendedName>
</protein>
<dbReference type="SUPFAM" id="SSF46894">
    <property type="entry name" value="C-terminal effector domain of the bipartite response regulators"/>
    <property type="match status" value="1"/>
</dbReference>
<evidence type="ECO:0000256" key="6">
    <source>
        <dbReference type="PROSITE-ProRule" id="PRU01091"/>
    </source>
</evidence>
<dbReference type="PROSITE" id="PS51755">
    <property type="entry name" value="OMPR_PHOB"/>
    <property type="match status" value="1"/>
</dbReference>
<keyword evidence="3" id="KW-0805">Transcription regulation</keyword>
<dbReference type="EMBL" id="BMQA01000040">
    <property type="protein sequence ID" value="GGJ51276.1"/>
    <property type="molecule type" value="Genomic_DNA"/>
</dbReference>
<evidence type="ECO:0000256" key="3">
    <source>
        <dbReference type="ARBA" id="ARBA00023015"/>
    </source>
</evidence>
<dbReference type="Proteomes" id="UP000657574">
    <property type="component" value="Unassembled WGS sequence"/>
</dbReference>
<reference evidence="8" key="2">
    <citation type="submission" date="2020-09" db="EMBL/GenBank/DDBJ databases">
        <authorList>
            <person name="Sun Q."/>
            <person name="Ohkuma M."/>
        </authorList>
    </citation>
    <scope>NUCLEOTIDE SEQUENCE</scope>
    <source>
        <strain evidence="8">JCM 3086</strain>
    </source>
</reference>
<dbReference type="CDD" id="cd15831">
    <property type="entry name" value="BTAD"/>
    <property type="match status" value="1"/>
</dbReference>
<evidence type="ECO:0000256" key="1">
    <source>
        <dbReference type="ARBA" id="ARBA00005820"/>
    </source>
</evidence>
<dbReference type="SMART" id="SM00862">
    <property type="entry name" value="Trans_reg_C"/>
    <property type="match status" value="1"/>
</dbReference>
<reference evidence="8" key="1">
    <citation type="journal article" date="2014" name="Int. J. Syst. Evol. Microbiol.">
        <title>Complete genome sequence of Corynebacterium casei LMG S-19264T (=DSM 44701T), isolated from a smear-ripened cheese.</title>
        <authorList>
            <consortium name="US DOE Joint Genome Institute (JGI-PGF)"/>
            <person name="Walter F."/>
            <person name="Albersmeier A."/>
            <person name="Kalinowski J."/>
            <person name="Ruckert C."/>
        </authorList>
    </citation>
    <scope>NUCLEOTIDE SEQUENCE</scope>
    <source>
        <strain evidence="8">JCM 3086</strain>
    </source>
</reference>
<proteinExistence type="inferred from homology"/>
<dbReference type="Gene3D" id="1.10.10.10">
    <property type="entry name" value="Winged helix-like DNA-binding domain superfamily/Winged helix DNA-binding domain"/>
    <property type="match status" value="1"/>
</dbReference>
<evidence type="ECO:0000256" key="4">
    <source>
        <dbReference type="ARBA" id="ARBA00023125"/>
    </source>
</evidence>
<dbReference type="PANTHER" id="PTHR35807">
    <property type="entry name" value="TRANSCRIPTIONAL REGULATOR REDD-RELATED"/>
    <property type="match status" value="1"/>
</dbReference>
<dbReference type="RefSeq" id="WP_189315610.1">
    <property type="nucleotide sequence ID" value="NZ_BMQA01000040.1"/>
</dbReference>
<keyword evidence="5" id="KW-0804">Transcription</keyword>
<sequence length="275" mass="30018">MDINVLGALAVRVGTVPLAPTAPKQRQMLALLAFNADRAVSVAELVEELWDEQPPRSARTTLQTYVLHLREHIARALLNGPTAPPDRDAAGRAAKDVLVTLPGGYLLASAGGDSDVRRFEALAGEGYRAMDAGSYTEASDRLTEALGLWTGPVLADVQQGALLAREAKRLEESRLCALDQRIEAHLNLGRHRELLAELTVLTSRYPTHENLHAQFMVALARSGRRSESLHVYRQLRATLVRELGLEPSPRLQRLQHSVQSWAADSPGEEPVLAVG</sequence>
<dbReference type="GO" id="GO:0000160">
    <property type="term" value="P:phosphorelay signal transduction system"/>
    <property type="evidence" value="ECO:0007669"/>
    <property type="project" value="UniProtKB-KW"/>
</dbReference>
<evidence type="ECO:0000259" key="7">
    <source>
        <dbReference type="PROSITE" id="PS51755"/>
    </source>
</evidence>
<accession>A0A917P1C7</accession>